<dbReference type="InterPro" id="IPR020930">
    <property type="entry name" value="Ribosomal_uL5_bac-type"/>
</dbReference>
<dbReference type="GO" id="GO:0022625">
    <property type="term" value="C:cytosolic large ribosomal subunit"/>
    <property type="evidence" value="ECO:0007669"/>
    <property type="project" value="TreeGrafter"/>
</dbReference>
<dbReference type="AlphaFoldDB" id="A0AAV1RNL0"/>
<comment type="caution">
    <text evidence="2">The sequence shown here is derived from an EMBL/GenBank/DDBJ whole genome shotgun (WGS) entry which is preliminary data.</text>
</comment>
<dbReference type="Gene3D" id="2.170.120.20">
    <property type="entry name" value="Ribosomal protein L25, beta domain"/>
    <property type="match status" value="1"/>
</dbReference>
<dbReference type="InterPro" id="IPR037121">
    <property type="entry name" value="Ribosomal_bL25_C"/>
</dbReference>
<dbReference type="GO" id="GO:0008097">
    <property type="term" value="F:5S rRNA binding"/>
    <property type="evidence" value="ECO:0007669"/>
    <property type="project" value="TreeGrafter"/>
</dbReference>
<organism evidence="2 3">
    <name type="scientific">Dovyalis caffra</name>
    <dbReference type="NCBI Taxonomy" id="77055"/>
    <lineage>
        <taxon>Eukaryota</taxon>
        <taxon>Viridiplantae</taxon>
        <taxon>Streptophyta</taxon>
        <taxon>Embryophyta</taxon>
        <taxon>Tracheophyta</taxon>
        <taxon>Spermatophyta</taxon>
        <taxon>Magnoliopsida</taxon>
        <taxon>eudicotyledons</taxon>
        <taxon>Gunneridae</taxon>
        <taxon>Pentapetalae</taxon>
        <taxon>rosids</taxon>
        <taxon>fabids</taxon>
        <taxon>Malpighiales</taxon>
        <taxon>Salicaceae</taxon>
        <taxon>Flacourtieae</taxon>
        <taxon>Dovyalis</taxon>
    </lineage>
</organism>
<dbReference type="EMBL" id="CAWUPB010001108">
    <property type="protein sequence ID" value="CAK7337623.1"/>
    <property type="molecule type" value="Genomic_DNA"/>
</dbReference>
<sequence length="257" mass="28622">MAKWWRGLKTAIQSPQPALSPLQAFHSQSSRFHTIQAIPREVAGSRVSARDREQGRIPAVVFAQSLLDKTPSNRFTSRKRLLTTEKEQIQAILESVDLPFFCSTTFPLQIRAGPGSSVLLESGTVLPIKIHRDEKTGKILNLVFAWADDGTEMKVDVPVVLKGEENCPGLKKGGHLKMIRSTLKYLCPAEHIPQKIEVDISNLDIEDRVFMHDIEVHPSLKLLSKNETMPICKIAVTNLDSPEPASMNLESQEPAEV</sequence>
<accession>A0AAV1RNL0</accession>
<evidence type="ECO:0000259" key="1">
    <source>
        <dbReference type="Pfam" id="PF14693"/>
    </source>
</evidence>
<name>A0AAV1RNL0_9ROSI</name>
<dbReference type="InterPro" id="IPR029751">
    <property type="entry name" value="Ribosomal_L25_dom"/>
</dbReference>
<reference evidence="2 3" key="1">
    <citation type="submission" date="2024-01" db="EMBL/GenBank/DDBJ databases">
        <authorList>
            <person name="Waweru B."/>
        </authorList>
    </citation>
    <scope>NUCLEOTIDE SEQUENCE [LARGE SCALE GENOMIC DNA]</scope>
</reference>
<dbReference type="PANTHER" id="PTHR33284:SF2">
    <property type="entry name" value="RIBOSOMAL PROTEIN L25_GLN-TRNA SYNTHETASE, ANTI-CODON-BINDING DOMAIN-CONTAINING PROTEIN"/>
    <property type="match status" value="1"/>
</dbReference>
<dbReference type="InterPro" id="IPR011035">
    <property type="entry name" value="Ribosomal_bL25/Gln-tRNA_synth"/>
</dbReference>
<evidence type="ECO:0000313" key="3">
    <source>
        <dbReference type="Proteomes" id="UP001314170"/>
    </source>
</evidence>
<dbReference type="Pfam" id="PF14693">
    <property type="entry name" value="Ribosomal_TL5_C"/>
    <property type="match status" value="1"/>
</dbReference>
<dbReference type="PANTHER" id="PTHR33284">
    <property type="entry name" value="RIBOSOMAL PROTEIN L25/GLN-TRNA SYNTHETASE, ANTI-CODON-BINDING DOMAIN-CONTAINING PROTEIN"/>
    <property type="match status" value="1"/>
</dbReference>
<evidence type="ECO:0000313" key="2">
    <source>
        <dbReference type="EMBL" id="CAK7337623.1"/>
    </source>
</evidence>
<dbReference type="Proteomes" id="UP001314170">
    <property type="component" value="Unassembled WGS sequence"/>
</dbReference>
<proteinExistence type="predicted"/>
<keyword evidence="3" id="KW-1185">Reference proteome</keyword>
<dbReference type="GO" id="GO:0003735">
    <property type="term" value="F:structural constituent of ribosome"/>
    <property type="evidence" value="ECO:0007669"/>
    <property type="project" value="InterPro"/>
</dbReference>
<dbReference type="CDD" id="cd00495">
    <property type="entry name" value="Ribosomal_L25_TL5_CTC"/>
    <property type="match status" value="1"/>
</dbReference>
<dbReference type="FunFam" id="2.170.120.20:FF:000006">
    <property type="entry name" value="Ribosomal protein L25/Gln-tRNA synthetase, anti-codon-binding domain-containing protein"/>
    <property type="match status" value="1"/>
</dbReference>
<dbReference type="InterPro" id="IPR020057">
    <property type="entry name" value="Ribosomal_bL25_b-dom"/>
</dbReference>
<gene>
    <name evidence="2" type="ORF">DCAF_LOCUS12661</name>
</gene>
<protein>
    <recommendedName>
        <fullName evidence="1">Large ribosomal subunit protein bL25 beta domain-containing protein</fullName>
    </recommendedName>
</protein>
<feature type="domain" description="Large ribosomal subunit protein bL25 beta" evidence="1">
    <location>
        <begin position="152"/>
        <end position="236"/>
    </location>
</feature>
<dbReference type="GO" id="GO:0006412">
    <property type="term" value="P:translation"/>
    <property type="evidence" value="ECO:0007669"/>
    <property type="project" value="InterPro"/>
</dbReference>
<dbReference type="SUPFAM" id="SSF50715">
    <property type="entry name" value="Ribosomal protein L25-like"/>
    <property type="match status" value="1"/>
</dbReference>